<feature type="region of interest" description="Disordered" evidence="7">
    <location>
        <begin position="269"/>
        <end position="331"/>
    </location>
</feature>
<keyword evidence="3" id="KW-0808">Transferase</keyword>
<reference evidence="10 11" key="1">
    <citation type="submission" date="2018-06" db="EMBL/GenBank/DDBJ databases">
        <title>Streptacidiphilus pinicola sp. nov., isolated from pine grove soil.</title>
        <authorList>
            <person name="Roh S.G."/>
            <person name="Park S."/>
            <person name="Kim M.-K."/>
            <person name="Yun B.-R."/>
            <person name="Park J."/>
            <person name="Kim M.J."/>
            <person name="Kim Y.S."/>
            <person name="Kim S.B."/>
        </authorList>
    </citation>
    <scope>NUCLEOTIDE SEQUENCE [LARGE SCALE GENOMIC DNA]</scope>
    <source>
        <strain evidence="10 11">MMS16-CNU450</strain>
    </source>
</reference>
<dbReference type="PANTHER" id="PTHR43289">
    <property type="entry name" value="MITOGEN-ACTIVATED PROTEIN KINASE KINASE KINASE 20-RELATED"/>
    <property type="match status" value="1"/>
</dbReference>
<dbReference type="AlphaFoldDB" id="A0A2X0K3G5"/>
<gene>
    <name evidence="10" type="ORF">DN069_29315</name>
</gene>
<dbReference type="InterPro" id="IPR000719">
    <property type="entry name" value="Prot_kinase_dom"/>
</dbReference>
<dbReference type="FunFam" id="1.10.510.10:FF:000021">
    <property type="entry name" value="Serine/threonine protein kinase"/>
    <property type="match status" value="1"/>
</dbReference>
<keyword evidence="6" id="KW-0067">ATP-binding</keyword>
<dbReference type="Proteomes" id="UP000248889">
    <property type="component" value="Unassembled WGS sequence"/>
</dbReference>
<dbReference type="PROSITE" id="PS00108">
    <property type="entry name" value="PROTEIN_KINASE_ST"/>
    <property type="match status" value="1"/>
</dbReference>
<evidence type="ECO:0000256" key="4">
    <source>
        <dbReference type="ARBA" id="ARBA00022741"/>
    </source>
</evidence>
<feature type="domain" description="Protein kinase" evidence="9">
    <location>
        <begin position="8"/>
        <end position="266"/>
    </location>
</feature>
<accession>A0A2X0K3G5</accession>
<feature type="transmembrane region" description="Helical" evidence="8">
    <location>
        <begin position="453"/>
        <end position="473"/>
    </location>
</feature>
<evidence type="ECO:0000313" key="11">
    <source>
        <dbReference type="Proteomes" id="UP000248889"/>
    </source>
</evidence>
<dbReference type="CDD" id="cd14014">
    <property type="entry name" value="STKc_PknB_like"/>
    <property type="match status" value="1"/>
</dbReference>
<dbReference type="EC" id="2.7.11.1" evidence="1"/>
<comment type="caution">
    <text evidence="10">The sequence shown here is derived from an EMBL/GenBank/DDBJ whole genome shotgun (WGS) entry which is preliminary data.</text>
</comment>
<feature type="compositionally biased region" description="Low complexity" evidence="7">
    <location>
        <begin position="310"/>
        <end position="321"/>
    </location>
</feature>
<evidence type="ECO:0000256" key="1">
    <source>
        <dbReference type="ARBA" id="ARBA00012513"/>
    </source>
</evidence>
<keyword evidence="8" id="KW-1133">Transmembrane helix</keyword>
<evidence type="ECO:0000256" key="5">
    <source>
        <dbReference type="ARBA" id="ARBA00022777"/>
    </source>
</evidence>
<dbReference type="EMBL" id="QKYN01000124">
    <property type="protein sequence ID" value="RAG82099.1"/>
    <property type="molecule type" value="Genomic_DNA"/>
</dbReference>
<dbReference type="PANTHER" id="PTHR43289:SF6">
    <property type="entry name" value="SERINE_THREONINE-PROTEIN KINASE NEKL-3"/>
    <property type="match status" value="1"/>
</dbReference>
<dbReference type="GO" id="GO:0004674">
    <property type="term" value="F:protein serine/threonine kinase activity"/>
    <property type="evidence" value="ECO:0007669"/>
    <property type="project" value="UniProtKB-KW"/>
</dbReference>
<feature type="transmembrane region" description="Helical" evidence="8">
    <location>
        <begin position="347"/>
        <end position="364"/>
    </location>
</feature>
<evidence type="ECO:0000256" key="6">
    <source>
        <dbReference type="ARBA" id="ARBA00022840"/>
    </source>
</evidence>
<evidence type="ECO:0000256" key="2">
    <source>
        <dbReference type="ARBA" id="ARBA00022527"/>
    </source>
</evidence>
<organism evidence="10 11">
    <name type="scientific">Streptacidiphilus pinicola</name>
    <dbReference type="NCBI Taxonomy" id="2219663"/>
    <lineage>
        <taxon>Bacteria</taxon>
        <taxon>Bacillati</taxon>
        <taxon>Actinomycetota</taxon>
        <taxon>Actinomycetes</taxon>
        <taxon>Kitasatosporales</taxon>
        <taxon>Streptomycetaceae</taxon>
        <taxon>Streptacidiphilus</taxon>
    </lineage>
</organism>
<protein>
    <recommendedName>
        <fullName evidence="1">non-specific serine/threonine protein kinase</fullName>
        <ecNumber evidence="1">2.7.11.1</ecNumber>
    </recommendedName>
</protein>
<proteinExistence type="predicted"/>
<dbReference type="GO" id="GO:0005524">
    <property type="term" value="F:ATP binding"/>
    <property type="evidence" value="ECO:0007669"/>
    <property type="project" value="UniProtKB-KW"/>
</dbReference>
<feature type="transmembrane region" description="Helical" evidence="8">
    <location>
        <begin position="376"/>
        <end position="399"/>
    </location>
</feature>
<keyword evidence="8" id="KW-0812">Transmembrane</keyword>
<keyword evidence="8" id="KW-0472">Membrane</keyword>
<feature type="compositionally biased region" description="Pro residues" evidence="7">
    <location>
        <begin position="284"/>
        <end position="309"/>
    </location>
</feature>
<evidence type="ECO:0000256" key="7">
    <source>
        <dbReference type="SAM" id="MobiDB-lite"/>
    </source>
</evidence>
<evidence type="ECO:0000259" key="9">
    <source>
        <dbReference type="PROSITE" id="PS50011"/>
    </source>
</evidence>
<keyword evidence="2" id="KW-0723">Serine/threonine-protein kinase</keyword>
<dbReference type="SUPFAM" id="SSF56112">
    <property type="entry name" value="Protein kinase-like (PK-like)"/>
    <property type="match status" value="1"/>
</dbReference>
<keyword evidence="5" id="KW-0418">Kinase</keyword>
<keyword evidence="4" id="KW-0547">Nucleotide-binding</keyword>
<evidence type="ECO:0000256" key="3">
    <source>
        <dbReference type="ARBA" id="ARBA00022679"/>
    </source>
</evidence>
<dbReference type="InterPro" id="IPR011009">
    <property type="entry name" value="Kinase-like_dom_sf"/>
</dbReference>
<dbReference type="InterPro" id="IPR008271">
    <property type="entry name" value="Ser/Thr_kinase_AS"/>
</dbReference>
<sequence>MRALGGRYRLDSQAGRGGMGQVWRATDLERTVAVKVLPTEFAADPEFRGRFRREAKLLGGLRHEGIAVLHDVGEDGGEPFLVMEFVEGRTLAEATGGRPVDTDWALGVVRQLAAALAHSHRQGLIHRDIKSSNVMLTDAGAVKILDFGISKALSSRTTKLTGTGMSLGTPSYMSPEQIDGQEVDVRSDQYSLGCLLHELLTGRTPFVGDSPFAVMNQHLSKEPAPPSALNPRVPPAVDTLTLRLLAKAPADRFASMDALIAALPGATAVTPQPPHTPPSAAAPQPAPTPAYPPQAFPRPGAPQAYPPHAAPAYGALPHPGARPTVPVGGGSGSAAAAADRVRIRARLLGLLAQALFMLIPILVFELRIGADGSGTLWELALVANLVILLVGTPTAWALLARRPDPAAAAAGQAAATWAVAVAGATLGTLVNFLDWFKQDLAWYTSHLNGTSGLFLVLVWCGGLGWFALAYALTRLASSA</sequence>
<feature type="transmembrane region" description="Helical" evidence="8">
    <location>
        <begin position="406"/>
        <end position="433"/>
    </location>
</feature>
<keyword evidence="11" id="KW-1185">Reference proteome</keyword>
<dbReference type="Gene3D" id="3.30.200.20">
    <property type="entry name" value="Phosphorylase Kinase, domain 1"/>
    <property type="match status" value="1"/>
</dbReference>
<dbReference type="Pfam" id="PF00069">
    <property type="entry name" value="Pkinase"/>
    <property type="match status" value="1"/>
</dbReference>
<dbReference type="Gene3D" id="1.10.510.10">
    <property type="entry name" value="Transferase(Phosphotransferase) domain 1"/>
    <property type="match status" value="1"/>
</dbReference>
<dbReference type="PROSITE" id="PS50011">
    <property type="entry name" value="PROTEIN_KINASE_DOM"/>
    <property type="match status" value="1"/>
</dbReference>
<dbReference type="SMART" id="SM00220">
    <property type="entry name" value="S_TKc"/>
    <property type="match status" value="1"/>
</dbReference>
<name>A0A2X0K3G5_9ACTN</name>
<evidence type="ECO:0000313" key="10">
    <source>
        <dbReference type="EMBL" id="RAG82099.1"/>
    </source>
</evidence>
<dbReference type="RefSeq" id="WP_111506055.1">
    <property type="nucleotide sequence ID" value="NZ_QKYN01000124.1"/>
</dbReference>
<evidence type="ECO:0000256" key="8">
    <source>
        <dbReference type="SAM" id="Phobius"/>
    </source>
</evidence>
<dbReference type="OrthoDB" id="9762169at2"/>